<organism evidence="1 2">
    <name type="scientific">Sphingomonas glaciei</name>
    <dbReference type="NCBI Taxonomy" id="2938948"/>
    <lineage>
        <taxon>Bacteria</taxon>
        <taxon>Pseudomonadati</taxon>
        <taxon>Pseudomonadota</taxon>
        <taxon>Alphaproteobacteria</taxon>
        <taxon>Sphingomonadales</taxon>
        <taxon>Sphingomonadaceae</taxon>
        <taxon>Sphingomonas</taxon>
    </lineage>
</organism>
<evidence type="ECO:0000313" key="1">
    <source>
        <dbReference type="EMBL" id="UUR07636.1"/>
    </source>
</evidence>
<gene>
    <name evidence="1" type="ORF">M1K48_11965</name>
</gene>
<proteinExistence type="predicted"/>
<evidence type="ECO:0000313" key="2">
    <source>
        <dbReference type="Proteomes" id="UP000831921"/>
    </source>
</evidence>
<protein>
    <submittedName>
        <fullName evidence="1">Uncharacterized protein</fullName>
    </submittedName>
</protein>
<accession>A0ABY5MZ50</accession>
<sequence>MRLTFTKGAGKADGLLVEREGRTAERIECPKQGIIPHDMVHYGVESVVGHGFLGLLAAGAPVSFTTAGGAEEEAAERLVECFQAELWGGRVPAAELITAYEHACAARGHAAVPVSPPRSMRSAPGSTS</sequence>
<keyword evidence="2" id="KW-1185">Reference proteome</keyword>
<dbReference type="Proteomes" id="UP000831921">
    <property type="component" value="Chromosome"/>
</dbReference>
<dbReference type="EMBL" id="CP097253">
    <property type="protein sequence ID" value="UUR07636.1"/>
    <property type="molecule type" value="Genomic_DNA"/>
</dbReference>
<dbReference type="RefSeq" id="WP_249503423.1">
    <property type="nucleotide sequence ID" value="NZ_CP097253.1"/>
</dbReference>
<reference evidence="1 2" key="1">
    <citation type="submission" date="2022-05" db="EMBL/GenBank/DDBJ databases">
        <title>S8-45 Sphingomonas ultraviolaceadurans.</title>
        <authorList>
            <person name="Liu Y."/>
        </authorList>
    </citation>
    <scope>NUCLEOTIDE SEQUENCE [LARGE SCALE GENOMIC DNA]</scope>
    <source>
        <strain evidence="1 2">S8-45</strain>
    </source>
</reference>
<name>A0ABY5MZ50_9SPHN</name>